<dbReference type="Pfam" id="PF01693">
    <property type="entry name" value="Cauli_VI"/>
    <property type="match status" value="1"/>
</dbReference>
<evidence type="ECO:0000256" key="8">
    <source>
        <dbReference type="ARBA" id="ARBA00022842"/>
    </source>
</evidence>
<evidence type="ECO:0000256" key="6">
    <source>
        <dbReference type="ARBA" id="ARBA00022759"/>
    </source>
</evidence>
<keyword evidence="7" id="KW-0378">Hydrolase</keyword>
<dbReference type="Gene3D" id="3.40.970.10">
    <property type="entry name" value="Ribonuclease H1, N-terminal domain"/>
    <property type="match status" value="1"/>
</dbReference>
<proteinExistence type="inferred from homology"/>
<dbReference type="GeneID" id="112457105"/>
<keyword evidence="8" id="KW-0460">Magnesium</keyword>
<dbReference type="Proteomes" id="UP000504618">
    <property type="component" value="Unplaced"/>
</dbReference>
<evidence type="ECO:0000313" key="11">
    <source>
        <dbReference type="RefSeq" id="XP_024875762.1"/>
    </source>
</evidence>
<dbReference type="RefSeq" id="XP_024875762.1">
    <property type="nucleotide sequence ID" value="XM_025019994.1"/>
</dbReference>
<evidence type="ECO:0000256" key="4">
    <source>
        <dbReference type="ARBA" id="ARBA00022722"/>
    </source>
</evidence>
<keyword evidence="10" id="KW-1185">Reference proteome</keyword>
<protein>
    <recommendedName>
        <fullName evidence="3">ribonuclease H</fullName>
        <ecNumber evidence="3">3.1.26.4</ecNumber>
    </recommendedName>
</protein>
<organism evidence="10 11">
    <name type="scientific">Temnothorax curvispinosus</name>
    <dbReference type="NCBI Taxonomy" id="300111"/>
    <lineage>
        <taxon>Eukaryota</taxon>
        <taxon>Metazoa</taxon>
        <taxon>Ecdysozoa</taxon>
        <taxon>Arthropoda</taxon>
        <taxon>Hexapoda</taxon>
        <taxon>Insecta</taxon>
        <taxon>Pterygota</taxon>
        <taxon>Neoptera</taxon>
        <taxon>Endopterygota</taxon>
        <taxon>Hymenoptera</taxon>
        <taxon>Apocrita</taxon>
        <taxon>Aculeata</taxon>
        <taxon>Formicoidea</taxon>
        <taxon>Formicidae</taxon>
        <taxon>Myrmicinae</taxon>
        <taxon>Temnothorax</taxon>
    </lineage>
</organism>
<reference evidence="11" key="1">
    <citation type="submission" date="2025-08" db="UniProtKB">
        <authorList>
            <consortium name="RefSeq"/>
        </authorList>
    </citation>
    <scope>IDENTIFICATION</scope>
    <source>
        <tissue evidence="11">Whole body</tissue>
    </source>
</reference>
<dbReference type="InterPro" id="IPR009027">
    <property type="entry name" value="Ribosomal_bL9/RNase_H1_N"/>
</dbReference>
<keyword evidence="5" id="KW-0479">Metal-binding</keyword>
<feature type="domain" description="Ribonuclease H1 N-terminal" evidence="9">
    <location>
        <begin position="2"/>
        <end position="45"/>
    </location>
</feature>
<gene>
    <name evidence="11" type="primary">LOC112457105</name>
</gene>
<evidence type="ECO:0000256" key="1">
    <source>
        <dbReference type="ARBA" id="ARBA00001946"/>
    </source>
</evidence>
<dbReference type="GO" id="GO:0004523">
    <property type="term" value="F:RNA-DNA hybrid ribonuclease activity"/>
    <property type="evidence" value="ECO:0007669"/>
    <property type="project" value="UniProtKB-EC"/>
</dbReference>
<dbReference type="FunFam" id="3.40.970.10:FF:000001">
    <property type="entry name" value="Ribonuclease H1"/>
    <property type="match status" value="1"/>
</dbReference>
<evidence type="ECO:0000256" key="3">
    <source>
        <dbReference type="ARBA" id="ARBA00012180"/>
    </source>
</evidence>
<dbReference type="EC" id="3.1.26.4" evidence="3"/>
<name>A0A6J1Q0T2_9HYME</name>
<dbReference type="GO" id="GO:0046872">
    <property type="term" value="F:metal ion binding"/>
    <property type="evidence" value="ECO:0007669"/>
    <property type="project" value="UniProtKB-KW"/>
</dbReference>
<evidence type="ECO:0000259" key="9">
    <source>
        <dbReference type="Pfam" id="PF01693"/>
    </source>
</evidence>
<sequence length="125" mass="14616">MPYYAVANGGRNGVYDNWEDCKEQVNGYSNNKYKKFDTPDQAWNFVDQHSSKGNNEKLFDSNKAVACRNDNQVAIRDNYQRETSSYQRTDYTEGRDSVIVRERSYRSGKDGSGYYVEKYTRTLEK</sequence>
<accession>A0A6J1Q0T2</accession>
<comment type="cofactor">
    <cofactor evidence="1">
        <name>Mg(2+)</name>
        <dbReference type="ChEBI" id="CHEBI:18420"/>
    </cofactor>
</comment>
<keyword evidence="6" id="KW-0255">Endonuclease</keyword>
<keyword evidence="4" id="KW-0540">Nuclease</keyword>
<evidence type="ECO:0000256" key="5">
    <source>
        <dbReference type="ARBA" id="ARBA00022723"/>
    </source>
</evidence>
<evidence type="ECO:0000313" key="10">
    <source>
        <dbReference type="Proteomes" id="UP000504618"/>
    </source>
</evidence>
<dbReference type="InterPro" id="IPR011320">
    <property type="entry name" value="RNase_H1_N"/>
</dbReference>
<dbReference type="SUPFAM" id="SSF55658">
    <property type="entry name" value="L9 N-domain-like"/>
    <property type="match status" value="1"/>
</dbReference>
<dbReference type="AlphaFoldDB" id="A0A6J1Q0T2"/>
<dbReference type="OrthoDB" id="407198at2759"/>
<evidence type="ECO:0000256" key="2">
    <source>
        <dbReference type="ARBA" id="ARBA00005300"/>
    </source>
</evidence>
<dbReference type="InterPro" id="IPR037056">
    <property type="entry name" value="RNase_H1_N_sf"/>
</dbReference>
<comment type="similarity">
    <text evidence="2">Belongs to the RNase H family.</text>
</comment>
<evidence type="ECO:0000256" key="7">
    <source>
        <dbReference type="ARBA" id="ARBA00022801"/>
    </source>
</evidence>